<organism evidence="1">
    <name type="scientific">Anguilla anguilla</name>
    <name type="common">European freshwater eel</name>
    <name type="synonym">Muraena anguilla</name>
    <dbReference type="NCBI Taxonomy" id="7936"/>
    <lineage>
        <taxon>Eukaryota</taxon>
        <taxon>Metazoa</taxon>
        <taxon>Chordata</taxon>
        <taxon>Craniata</taxon>
        <taxon>Vertebrata</taxon>
        <taxon>Euteleostomi</taxon>
        <taxon>Actinopterygii</taxon>
        <taxon>Neopterygii</taxon>
        <taxon>Teleostei</taxon>
        <taxon>Anguilliformes</taxon>
        <taxon>Anguillidae</taxon>
        <taxon>Anguilla</taxon>
    </lineage>
</organism>
<name>A0A0E9U659_ANGAN</name>
<proteinExistence type="predicted"/>
<evidence type="ECO:0000313" key="1">
    <source>
        <dbReference type="EMBL" id="JAH61384.1"/>
    </source>
</evidence>
<reference evidence="1" key="2">
    <citation type="journal article" date="2015" name="Fish Shellfish Immunol.">
        <title>Early steps in the European eel (Anguilla anguilla)-Vibrio vulnificus interaction in the gills: Role of the RtxA13 toxin.</title>
        <authorList>
            <person name="Callol A."/>
            <person name="Pajuelo D."/>
            <person name="Ebbesson L."/>
            <person name="Teles M."/>
            <person name="MacKenzie S."/>
            <person name="Amaro C."/>
        </authorList>
    </citation>
    <scope>NUCLEOTIDE SEQUENCE</scope>
</reference>
<reference evidence="1" key="1">
    <citation type="submission" date="2014-11" db="EMBL/GenBank/DDBJ databases">
        <authorList>
            <person name="Amaro Gonzalez C."/>
        </authorList>
    </citation>
    <scope>NUCLEOTIDE SEQUENCE</scope>
</reference>
<protein>
    <submittedName>
        <fullName evidence="1">Uncharacterized protein</fullName>
    </submittedName>
</protein>
<sequence length="12" mass="1406">MIVQRFGTIPLM</sequence>
<accession>A0A0E9U659</accession>
<dbReference type="EMBL" id="GBXM01047193">
    <property type="protein sequence ID" value="JAH61384.1"/>
    <property type="molecule type" value="Transcribed_RNA"/>
</dbReference>
<dbReference type="EMBL" id="GBXM01050410">
    <property type="protein sequence ID" value="JAH58167.1"/>
    <property type="molecule type" value="Transcribed_RNA"/>
</dbReference>